<accession>A0A3G6J5X1</accession>
<name>A0A3G6J5X1_9CORY</name>
<reference evidence="1 2" key="1">
    <citation type="submission" date="2018-11" db="EMBL/GenBank/DDBJ databases">
        <authorList>
            <person name="Kleinhagauer T."/>
            <person name="Glaeser S.P."/>
            <person name="Spergser J."/>
            <person name="Ruckert C."/>
            <person name="Kaempfer P."/>
            <person name="Busse H.-J."/>
        </authorList>
    </citation>
    <scope>NUCLEOTIDE SEQUENCE [LARGE SCALE GENOMIC DNA]</scope>
    <source>
        <strain evidence="1 2">200CH</strain>
    </source>
</reference>
<dbReference type="KEGG" id="ccho:CCHOA_03770"/>
<proteinExistence type="predicted"/>
<evidence type="ECO:0000313" key="2">
    <source>
        <dbReference type="Proteomes" id="UP000269019"/>
    </source>
</evidence>
<dbReference type="EMBL" id="CP033896">
    <property type="protein sequence ID" value="AZA13163.1"/>
    <property type="molecule type" value="Genomic_DNA"/>
</dbReference>
<dbReference type="Proteomes" id="UP000269019">
    <property type="component" value="Chromosome"/>
</dbReference>
<keyword evidence="2" id="KW-1185">Reference proteome</keyword>
<dbReference type="AlphaFoldDB" id="A0A3G6J5X1"/>
<gene>
    <name evidence="1" type="ORF">CCHOA_03770</name>
</gene>
<evidence type="ECO:0000313" key="1">
    <source>
        <dbReference type="EMBL" id="AZA13163.1"/>
    </source>
</evidence>
<sequence length="161" mass="18440">MLYPGCYCAKCKRLFAAVSPRWFRGQQSRMQTDKQRASIARRGKPLLVVAIFSGFRFSLDALQRLRCKQQLQQSSKPLQLMTTAGALCTVPRHQYLRGNEASARKTLLAGANNSPHRGDSQRFPEKKLRLQQTGSASSSWCNRCTWCRFPCYLRCGKKRDY</sequence>
<protein>
    <submittedName>
        <fullName evidence="1">Uncharacterized protein</fullName>
    </submittedName>
</protein>
<organism evidence="1 2">
    <name type="scientific">Corynebacterium choanae</name>
    <dbReference type="NCBI Taxonomy" id="1862358"/>
    <lineage>
        <taxon>Bacteria</taxon>
        <taxon>Bacillati</taxon>
        <taxon>Actinomycetota</taxon>
        <taxon>Actinomycetes</taxon>
        <taxon>Mycobacteriales</taxon>
        <taxon>Corynebacteriaceae</taxon>
        <taxon>Corynebacterium</taxon>
    </lineage>
</organism>